<proteinExistence type="inferred from homology"/>
<dbReference type="EMBL" id="MU128948">
    <property type="protein sequence ID" value="KAF9515565.1"/>
    <property type="molecule type" value="Genomic_DNA"/>
</dbReference>
<dbReference type="PANTHER" id="PTHR10746:SF6">
    <property type="entry name" value="LARGE RIBOSOMAL SUBUNIT PROTEIN UL4M"/>
    <property type="match status" value="1"/>
</dbReference>
<reference evidence="6" key="1">
    <citation type="journal article" date="2020" name="Nat. Commun.">
        <title>Large-scale genome sequencing of mycorrhizal fungi provides insights into the early evolution of symbiotic traits.</title>
        <authorList>
            <person name="Miyauchi S."/>
            <person name="Kiss E."/>
            <person name="Kuo A."/>
            <person name="Drula E."/>
            <person name="Kohler A."/>
            <person name="Sanchez-Garcia M."/>
            <person name="Morin E."/>
            <person name="Andreopoulos B."/>
            <person name="Barry K.W."/>
            <person name="Bonito G."/>
            <person name="Buee M."/>
            <person name="Carver A."/>
            <person name="Chen C."/>
            <person name="Cichocki N."/>
            <person name="Clum A."/>
            <person name="Culley D."/>
            <person name="Crous P.W."/>
            <person name="Fauchery L."/>
            <person name="Girlanda M."/>
            <person name="Hayes R.D."/>
            <person name="Keri Z."/>
            <person name="LaButti K."/>
            <person name="Lipzen A."/>
            <person name="Lombard V."/>
            <person name="Magnuson J."/>
            <person name="Maillard F."/>
            <person name="Murat C."/>
            <person name="Nolan M."/>
            <person name="Ohm R.A."/>
            <person name="Pangilinan J."/>
            <person name="Pereira M.F."/>
            <person name="Perotto S."/>
            <person name="Peter M."/>
            <person name="Pfister S."/>
            <person name="Riley R."/>
            <person name="Sitrit Y."/>
            <person name="Stielow J.B."/>
            <person name="Szollosi G."/>
            <person name="Zifcakova L."/>
            <person name="Stursova M."/>
            <person name="Spatafora J.W."/>
            <person name="Tedersoo L."/>
            <person name="Vaario L.M."/>
            <person name="Yamada A."/>
            <person name="Yan M."/>
            <person name="Wang P."/>
            <person name="Xu J."/>
            <person name="Bruns T."/>
            <person name="Baldrian P."/>
            <person name="Vilgalys R."/>
            <person name="Dunand C."/>
            <person name="Henrissat B."/>
            <person name="Grigoriev I.V."/>
            <person name="Hibbett D."/>
            <person name="Nagy L.G."/>
            <person name="Martin F.M."/>
        </authorList>
    </citation>
    <scope>NUCLEOTIDE SEQUENCE</scope>
    <source>
        <strain evidence="6">UP504</strain>
    </source>
</reference>
<evidence type="ECO:0000256" key="2">
    <source>
        <dbReference type="ARBA" id="ARBA00022980"/>
    </source>
</evidence>
<evidence type="ECO:0000313" key="6">
    <source>
        <dbReference type="EMBL" id="KAF9515565.1"/>
    </source>
</evidence>
<dbReference type="Pfam" id="PF00573">
    <property type="entry name" value="Ribosomal_L4"/>
    <property type="match status" value="1"/>
</dbReference>
<feature type="region of interest" description="Disordered" evidence="5">
    <location>
        <begin position="134"/>
        <end position="185"/>
    </location>
</feature>
<dbReference type="GO" id="GO:0006412">
    <property type="term" value="P:translation"/>
    <property type="evidence" value="ECO:0007669"/>
    <property type="project" value="InterPro"/>
</dbReference>
<protein>
    <recommendedName>
        <fullName evidence="4">Large ribosomal subunit protein uL4m</fullName>
    </recommendedName>
</protein>
<name>A0A9P6B231_9AGAM</name>
<comment type="caution">
    <text evidence="6">The sequence shown here is derived from an EMBL/GenBank/DDBJ whole genome shotgun (WGS) entry which is preliminary data.</text>
</comment>
<evidence type="ECO:0000313" key="7">
    <source>
        <dbReference type="Proteomes" id="UP000886523"/>
    </source>
</evidence>
<dbReference type="Gene3D" id="3.40.1370.10">
    <property type="match status" value="1"/>
</dbReference>
<dbReference type="SUPFAM" id="SSF52166">
    <property type="entry name" value="Ribosomal protein L4"/>
    <property type="match status" value="1"/>
</dbReference>
<comment type="similarity">
    <text evidence="1">Belongs to the universal ribosomal protein uL4 family.</text>
</comment>
<evidence type="ECO:0000256" key="1">
    <source>
        <dbReference type="ARBA" id="ARBA00010528"/>
    </source>
</evidence>
<dbReference type="InterPro" id="IPR002136">
    <property type="entry name" value="Ribosomal_uL4"/>
</dbReference>
<dbReference type="InterPro" id="IPR013005">
    <property type="entry name" value="Ribosomal_uL4-like"/>
</dbReference>
<organism evidence="6 7">
    <name type="scientific">Hydnum rufescens UP504</name>
    <dbReference type="NCBI Taxonomy" id="1448309"/>
    <lineage>
        <taxon>Eukaryota</taxon>
        <taxon>Fungi</taxon>
        <taxon>Dikarya</taxon>
        <taxon>Basidiomycota</taxon>
        <taxon>Agaricomycotina</taxon>
        <taxon>Agaricomycetes</taxon>
        <taxon>Cantharellales</taxon>
        <taxon>Hydnaceae</taxon>
        <taxon>Hydnum</taxon>
    </lineage>
</organism>
<accession>A0A9P6B231</accession>
<dbReference type="PANTHER" id="PTHR10746">
    <property type="entry name" value="50S RIBOSOMAL PROTEIN L4"/>
    <property type="match status" value="1"/>
</dbReference>
<dbReference type="GO" id="GO:1990904">
    <property type="term" value="C:ribonucleoprotein complex"/>
    <property type="evidence" value="ECO:0007669"/>
    <property type="project" value="UniProtKB-KW"/>
</dbReference>
<sequence>MLSGLRRIAQRIVNTPGRCASSATFVQLPESHSIPSTPLPPAEHSDVDESLDWVVKSKESEREDDRLSHIQQPSVALREPLYLRLSSFLPRKPGEVRPTRQVVALAPSVFDHPIRRDILHACVVHHLDSLRQGTAKTKTRGEVAGSGRKLARQKGRGAARLGDRGSPMLKGGGTAFGPHPRDFSTKLPRKVREMGMRVALSVKLRENLLEVVPSLQWPTPKTNKLWKKLRSVRWSDKTLFLVGGHAIPHGLRLATRNLQGVDVLLAKDLTVYEALRRKRLILDLDAVGYFAEWLAKEGDALEDTSAEVYVDHGLLRSPCRRWLHPWSHRMPRGVHLRSFSKHRSRKYNYRANNA</sequence>
<dbReference type="HAMAP" id="MF_01328_B">
    <property type="entry name" value="Ribosomal_uL4_B"/>
    <property type="match status" value="1"/>
</dbReference>
<keyword evidence="2" id="KW-0689">Ribosomal protein</keyword>
<dbReference type="GO" id="GO:0005840">
    <property type="term" value="C:ribosome"/>
    <property type="evidence" value="ECO:0007669"/>
    <property type="project" value="UniProtKB-KW"/>
</dbReference>
<dbReference type="OrthoDB" id="275876at2759"/>
<dbReference type="Proteomes" id="UP000886523">
    <property type="component" value="Unassembled WGS sequence"/>
</dbReference>
<keyword evidence="7" id="KW-1185">Reference proteome</keyword>
<dbReference type="AlphaFoldDB" id="A0A9P6B231"/>
<dbReference type="GO" id="GO:0003735">
    <property type="term" value="F:structural constituent of ribosome"/>
    <property type="evidence" value="ECO:0007669"/>
    <property type="project" value="InterPro"/>
</dbReference>
<evidence type="ECO:0000256" key="4">
    <source>
        <dbReference type="ARBA" id="ARBA00040565"/>
    </source>
</evidence>
<gene>
    <name evidence="6" type="ORF">BS47DRAFT_1391425</name>
</gene>
<evidence type="ECO:0000256" key="5">
    <source>
        <dbReference type="SAM" id="MobiDB-lite"/>
    </source>
</evidence>
<dbReference type="InterPro" id="IPR023574">
    <property type="entry name" value="Ribosomal_uL4_dom_sf"/>
</dbReference>
<dbReference type="NCBIfam" id="TIGR03953">
    <property type="entry name" value="rplD_bact"/>
    <property type="match status" value="1"/>
</dbReference>
<keyword evidence="3" id="KW-0687">Ribonucleoprotein</keyword>
<evidence type="ECO:0000256" key="3">
    <source>
        <dbReference type="ARBA" id="ARBA00023274"/>
    </source>
</evidence>